<keyword evidence="6" id="KW-0804">Transcription</keyword>
<evidence type="ECO:0000313" key="9">
    <source>
        <dbReference type="Proteomes" id="UP000761167"/>
    </source>
</evidence>
<dbReference type="CDD" id="cd00609">
    <property type="entry name" value="AAT_like"/>
    <property type="match status" value="1"/>
</dbReference>
<evidence type="ECO:0000256" key="5">
    <source>
        <dbReference type="ARBA" id="ARBA00023125"/>
    </source>
</evidence>
<reference evidence="8" key="1">
    <citation type="submission" date="2021-02" db="EMBL/GenBank/DDBJ databases">
        <title>Infant gut strain persistence is associated with maternal origin, phylogeny, and functional potential including surface adhesion and iron acquisition.</title>
        <authorList>
            <person name="Lou Y.C."/>
        </authorList>
    </citation>
    <scope>NUCLEOTIDE SEQUENCE</scope>
    <source>
        <strain evidence="8">L3_060_000G1_dasL3_060_000G1_metabat.metabat.86_ sub</strain>
    </source>
</reference>
<dbReference type="EMBL" id="JAGZZN010000020">
    <property type="protein sequence ID" value="MBS6536758.1"/>
    <property type="molecule type" value="Genomic_DNA"/>
</dbReference>
<organism evidence="8 9">
    <name type="scientific">Streptococcus parasanguinis</name>
    <dbReference type="NCBI Taxonomy" id="1318"/>
    <lineage>
        <taxon>Bacteria</taxon>
        <taxon>Bacillati</taxon>
        <taxon>Bacillota</taxon>
        <taxon>Bacilli</taxon>
        <taxon>Lactobacillales</taxon>
        <taxon>Streptococcaceae</taxon>
        <taxon>Streptococcus</taxon>
    </lineage>
</organism>
<dbReference type="Gene3D" id="3.40.640.10">
    <property type="entry name" value="Type I PLP-dependent aspartate aminotransferase-like (Major domain)"/>
    <property type="match status" value="1"/>
</dbReference>
<dbReference type="InterPro" id="IPR036390">
    <property type="entry name" value="WH_DNA-bd_sf"/>
</dbReference>
<feature type="domain" description="HTH gntR-type" evidence="7">
    <location>
        <begin position="8"/>
        <end position="76"/>
    </location>
</feature>
<gene>
    <name evidence="8" type="ORF">KH363_04340</name>
</gene>
<dbReference type="Gene3D" id="1.10.10.10">
    <property type="entry name" value="Winged helix-like DNA-binding domain superfamily/Winged helix DNA-binding domain"/>
    <property type="match status" value="1"/>
</dbReference>
<dbReference type="PANTHER" id="PTHR46577">
    <property type="entry name" value="HTH-TYPE TRANSCRIPTIONAL REGULATORY PROTEIN GABR"/>
    <property type="match status" value="1"/>
</dbReference>
<evidence type="ECO:0000256" key="3">
    <source>
        <dbReference type="ARBA" id="ARBA00022898"/>
    </source>
</evidence>
<accession>A0A943SQV2</accession>
<dbReference type="InterPro" id="IPR036388">
    <property type="entry name" value="WH-like_DNA-bd_sf"/>
</dbReference>
<dbReference type="PANTHER" id="PTHR46577:SF1">
    <property type="entry name" value="HTH-TYPE TRANSCRIPTIONAL REGULATORY PROTEIN GABR"/>
    <property type="match status" value="1"/>
</dbReference>
<dbReference type="AlphaFoldDB" id="A0A943SQV2"/>
<dbReference type="InterPro" id="IPR015424">
    <property type="entry name" value="PyrdxlP-dep_Trfase"/>
</dbReference>
<evidence type="ECO:0000259" key="7">
    <source>
        <dbReference type="PROSITE" id="PS50949"/>
    </source>
</evidence>
<dbReference type="InterPro" id="IPR015421">
    <property type="entry name" value="PyrdxlP-dep_Trfase_major"/>
</dbReference>
<dbReference type="GO" id="GO:0008483">
    <property type="term" value="F:transaminase activity"/>
    <property type="evidence" value="ECO:0007669"/>
    <property type="project" value="UniProtKB-KW"/>
</dbReference>
<dbReference type="SUPFAM" id="SSF53383">
    <property type="entry name" value="PLP-dependent transferases"/>
    <property type="match status" value="1"/>
</dbReference>
<keyword evidence="4" id="KW-0805">Transcription regulation</keyword>
<protein>
    <submittedName>
        <fullName evidence="8">PLP-dependent aminotransferase family protein</fullName>
    </submittedName>
</protein>
<dbReference type="Proteomes" id="UP000761167">
    <property type="component" value="Unassembled WGS sequence"/>
</dbReference>
<keyword evidence="3" id="KW-0663">Pyridoxal phosphate</keyword>
<dbReference type="Pfam" id="PF00155">
    <property type="entry name" value="Aminotran_1_2"/>
    <property type="match status" value="1"/>
</dbReference>
<dbReference type="CDD" id="cd07377">
    <property type="entry name" value="WHTH_GntR"/>
    <property type="match status" value="1"/>
</dbReference>
<dbReference type="InterPro" id="IPR004839">
    <property type="entry name" value="Aminotransferase_I/II_large"/>
</dbReference>
<dbReference type="SUPFAM" id="SSF46785">
    <property type="entry name" value="Winged helix' DNA-binding domain"/>
    <property type="match status" value="1"/>
</dbReference>
<dbReference type="InterPro" id="IPR000524">
    <property type="entry name" value="Tscrpt_reg_HTH_GntR"/>
</dbReference>
<keyword evidence="2 8" id="KW-0032">Aminotransferase</keyword>
<evidence type="ECO:0000256" key="1">
    <source>
        <dbReference type="ARBA" id="ARBA00005384"/>
    </source>
</evidence>
<dbReference type="InterPro" id="IPR051446">
    <property type="entry name" value="HTH_trans_reg/aminotransferase"/>
</dbReference>
<dbReference type="GO" id="GO:0030170">
    <property type="term" value="F:pyridoxal phosphate binding"/>
    <property type="evidence" value="ECO:0007669"/>
    <property type="project" value="InterPro"/>
</dbReference>
<dbReference type="PROSITE" id="PS50949">
    <property type="entry name" value="HTH_GNTR"/>
    <property type="match status" value="1"/>
</dbReference>
<comment type="similarity">
    <text evidence="1">In the C-terminal section; belongs to the class-I pyridoxal-phosphate-dependent aminotransferase family.</text>
</comment>
<proteinExistence type="inferred from homology"/>
<dbReference type="SMART" id="SM00345">
    <property type="entry name" value="HTH_GNTR"/>
    <property type="match status" value="1"/>
</dbReference>
<dbReference type="GO" id="GO:0003700">
    <property type="term" value="F:DNA-binding transcription factor activity"/>
    <property type="evidence" value="ECO:0007669"/>
    <property type="project" value="InterPro"/>
</dbReference>
<comment type="caution">
    <text evidence="8">The sequence shown here is derived from an EMBL/GenBank/DDBJ whole genome shotgun (WGS) entry which is preliminary data.</text>
</comment>
<evidence type="ECO:0000313" key="8">
    <source>
        <dbReference type="EMBL" id="MBS6536758.1"/>
    </source>
</evidence>
<sequence length="438" mass="50483">MGTVGMKTSKYQQIIDFLKEAIQDGELETGQKIPSVRQLASQFSCSKDTVQRALLDLTYQHFLYAKPQSGYYVLEQEPDRHEDLPLKLEKDRNQAFEDFRTCINETLIGRENYLFNNFSDQAGLLEVRQSIQGLLKEEGIYTTSDQIVLTAGTQQALNILSQIDFPNKKSQILIEQPTYHRMNQLLDSQQLAYRTIQRNLTGIDLEELEEIFKSGHIKFFYTIPRFHYPLGHSYSTKQKEAILQLADQYDVYLVEDDYLGDLDSSNAPSFHYLDQKDRVIYIKSFSTNLFSALRITSMILPQDLLKPVLTYKTILDYDSNLIMQKALSLYIDNGMYLTNKKRLLARKKEEEERLKTLMDQSSLLPHLTLTHDGILLDLHQVKSLAALKHSGLPLDFFEAAYITSCPYQLAKIKSADVANVLQKLTTFFDLNVENCSYI</sequence>
<name>A0A943SQV2_STRPA</name>
<evidence type="ECO:0000256" key="2">
    <source>
        <dbReference type="ARBA" id="ARBA00022576"/>
    </source>
</evidence>
<keyword evidence="2 8" id="KW-0808">Transferase</keyword>
<evidence type="ECO:0000256" key="6">
    <source>
        <dbReference type="ARBA" id="ARBA00023163"/>
    </source>
</evidence>
<dbReference type="Pfam" id="PF00392">
    <property type="entry name" value="GntR"/>
    <property type="match status" value="1"/>
</dbReference>
<evidence type="ECO:0000256" key="4">
    <source>
        <dbReference type="ARBA" id="ARBA00023015"/>
    </source>
</evidence>
<dbReference type="GO" id="GO:0003677">
    <property type="term" value="F:DNA binding"/>
    <property type="evidence" value="ECO:0007669"/>
    <property type="project" value="UniProtKB-KW"/>
</dbReference>
<keyword evidence="5" id="KW-0238">DNA-binding</keyword>